<dbReference type="EMBL" id="VJWE01000018">
    <property type="protein sequence ID" value="TWG33206.1"/>
    <property type="molecule type" value="Genomic_DNA"/>
</dbReference>
<keyword evidence="1" id="KW-1133">Transmembrane helix</keyword>
<gene>
    <name evidence="2" type="ORF">ATF69_4280</name>
</gene>
<protein>
    <submittedName>
        <fullName evidence="2">Uncharacterized protein</fullName>
    </submittedName>
</protein>
<keyword evidence="1" id="KW-0812">Transmembrane</keyword>
<reference evidence="2 3" key="1">
    <citation type="journal article" date="2015" name="Stand. Genomic Sci.">
        <title>Genomic Encyclopedia of Bacterial and Archaeal Type Strains, Phase III: the genomes of soil and plant-associated and newly described type strains.</title>
        <authorList>
            <person name="Whitman W.B."/>
            <person name="Woyke T."/>
            <person name="Klenk H.P."/>
            <person name="Zhou Y."/>
            <person name="Lilburn T.G."/>
            <person name="Beck B.J."/>
            <person name="De Vos P."/>
            <person name="Vandamme P."/>
            <person name="Eisen J.A."/>
            <person name="Garrity G."/>
            <person name="Hugenholtz P."/>
            <person name="Kyrpides N.C."/>
        </authorList>
    </citation>
    <scope>NUCLEOTIDE SEQUENCE [LARGE SCALE GENOMIC DNA]</scope>
    <source>
        <strain evidence="2 3">DSM 64</strain>
    </source>
</reference>
<comment type="caution">
    <text evidence="2">The sequence shown here is derived from an EMBL/GenBank/DDBJ whole genome shotgun (WGS) entry which is preliminary data.</text>
</comment>
<sequence>MAFLAQLILGGLMVYLFFASLGFWFGLGVIVLWLLIGMANSGKR</sequence>
<organism evidence="2 3">
    <name type="scientific">Acidovorax delafieldii</name>
    <name type="common">Pseudomonas delafieldii</name>
    <dbReference type="NCBI Taxonomy" id="47920"/>
    <lineage>
        <taxon>Bacteria</taxon>
        <taxon>Pseudomonadati</taxon>
        <taxon>Pseudomonadota</taxon>
        <taxon>Betaproteobacteria</taxon>
        <taxon>Burkholderiales</taxon>
        <taxon>Comamonadaceae</taxon>
        <taxon>Acidovorax</taxon>
    </lineage>
</organism>
<dbReference type="GeneID" id="301983042"/>
<name>A0A561XAT7_ACIDE</name>
<feature type="transmembrane region" description="Helical" evidence="1">
    <location>
        <begin position="12"/>
        <end position="36"/>
    </location>
</feature>
<evidence type="ECO:0000313" key="3">
    <source>
        <dbReference type="Proteomes" id="UP000321485"/>
    </source>
</evidence>
<dbReference type="AlphaFoldDB" id="A0A561XAT7"/>
<evidence type="ECO:0000256" key="1">
    <source>
        <dbReference type="SAM" id="Phobius"/>
    </source>
</evidence>
<proteinExistence type="predicted"/>
<accession>A0A561XAT7</accession>
<dbReference type="Proteomes" id="UP000321485">
    <property type="component" value="Unassembled WGS sequence"/>
</dbReference>
<evidence type="ECO:0000313" key="2">
    <source>
        <dbReference type="EMBL" id="TWG33206.1"/>
    </source>
</evidence>
<dbReference type="RefSeq" id="WP_280179011.1">
    <property type="nucleotide sequence ID" value="NZ_VJWE01000018.1"/>
</dbReference>
<keyword evidence="1" id="KW-0472">Membrane</keyword>